<dbReference type="InterPro" id="IPR018200">
    <property type="entry name" value="USP_CS"/>
</dbReference>
<reference evidence="2 3" key="1">
    <citation type="submission" date="2012-04" db="EMBL/GenBank/DDBJ databases">
        <title>The Genome Sequence of Saprolegnia declina VS20.</title>
        <authorList>
            <consortium name="The Broad Institute Genome Sequencing Platform"/>
            <person name="Russ C."/>
            <person name="Nusbaum C."/>
            <person name="Tyler B."/>
            <person name="van West P."/>
            <person name="Dieguez-Uribeondo J."/>
            <person name="de Bruijn I."/>
            <person name="Tripathy S."/>
            <person name="Jiang R."/>
            <person name="Young S.K."/>
            <person name="Zeng Q."/>
            <person name="Gargeya S."/>
            <person name="Fitzgerald M."/>
            <person name="Haas B."/>
            <person name="Abouelleil A."/>
            <person name="Alvarado L."/>
            <person name="Arachchi H.M."/>
            <person name="Berlin A."/>
            <person name="Chapman S.B."/>
            <person name="Goldberg J."/>
            <person name="Griggs A."/>
            <person name="Gujja S."/>
            <person name="Hansen M."/>
            <person name="Howarth C."/>
            <person name="Imamovic A."/>
            <person name="Larimer J."/>
            <person name="McCowen C."/>
            <person name="Montmayeur A."/>
            <person name="Murphy C."/>
            <person name="Neiman D."/>
            <person name="Pearson M."/>
            <person name="Priest M."/>
            <person name="Roberts A."/>
            <person name="Saif S."/>
            <person name="Shea T."/>
            <person name="Sisk P."/>
            <person name="Sykes S."/>
            <person name="Wortman J."/>
            <person name="Nusbaum C."/>
            <person name="Birren B."/>
        </authorList>
    </citation>
    <scope>NUCLEOTIDE SEQUENCE [LARGE SCALE GENOMIC DNA]</scope>
    <source>
        <strain evidence="2 3">VS20</strain>
    </source>
</reference>
<dbReference type="InterPro" id="IPR038765">
    <property type="entry name" value="Papain-like_cys_pep_sf"/>
</dbReference>
<dbReference type="PROSITE" id="PS50235">
    <property type="entry name" value="USP_3"/>
    <property type="match status" value="1"/>
</dbReference>
<dbReference type="AlphaFoldDB" id="T0S3J0"/>
<feature type="domain" description="USP" evidence="1">
    <location>
        <begin position="335"/>
        <end position="630"/>
    </location>
</feature>
<name>T0S3J0_SAPDV</name>
<accession>T0S3J0</accession>
<dbReference type="EMBL" id="JH767138">
    <property type="protein sequence ID" value="EQC39613.1"/>
    <property type="molecule type" value="Genomic_DNA"/>
</dbReference>
<dbReference type="Proteomes" id="UP000030762">
    <property type="component" value="Unassembled WGS sequence"/>
</dbReference>
<sequence length="645" mass="71595">MDAIVTALLRSEHPDDVKVQYLDHILLKGGLTQEQEVAVAGVLWAVWPAAPAQHGLRQLRGQFLVAFRRYISSPSNDDDDEERACFGWMRTETRLDEWRSATKVLLLFVAFRTPADAGRLHRIFHECPAPAFGRDLPLSALCLKPPQLAEMLIKAGRIPLLGFAGDWLRELLLCVVASEAWAVLLKGGIDVLLTAAEQLDDPRTADGSLVVLETIFLGYQENADVFLTCYAHFYDRIARWPHASPPFASKSLMHLQKLLHGLLFAFPGHPLLQAPLRMLMAQLPPLPTDFVVETYVDARRWTNCAVAAASPFFASDDAGAQHATSAPVRQHSDAIGLKNIGNSCYMNAVLQGLYWTPAMRRLFATRNSAKPGVVAEFCALLGRMQASSSSWLDARTMERFRSVLLPEYQTTRQQDAAEFLHYLLDALESDKAVALHDVFQGSTLRTITCDTCSTASSANEEFTDLHIPIRASVASTPVLADLVRAQFDPEELSSRLENAYFCDICQCSGSATKRISVERAPTHLLVSINRFEYNRLRGAREKVCTAVDCREPVVLPTVHGDVPYDLYAAIVHAGTRADHGHYYTYARHLPDSDWHLLNDSHVARVDDAMVESALAHATTDTPYVLFYKRREATSKKAKIAADAGV</sequence>
<evidence type="ECO:0000313" key="3">
    <source>
        <dbReference type="Proteomes" id="UP000030762"/>
    </source>
</evidence>
<dbReference type="PANTHER" id="PTHR24006">
    <property type="entry name" value="UBIQUITIN CARBOXYL-TERMINAL HYDROLASE"/>
    <property type="match status" value="1"/>
</dbReference>
<dbReference type="RefSeq" id="XP_008606885.1">
    <property type="nucleotide sequence ID" value="XM_008608663.1"/>
</dbReference>
<dbReference type="GO" id="GO:0004843">
    <property type="term" value="F:cysteine-type deubiquitinase activity"/>
    <property type="evidence" value="ECO:0007669"/>
    <property type="project" value="InterPro"/>
</dbReference>
<dbReference type="GeneID" id="19943773"/>
<dbReference type="OrthoDB" id="420187at2759"/>
<dbReference type="InterPro" id="IPR050164">
    <property type="entry name" value="Peptidase_C19"/>
</dbReference>
<dbReference type="VEuPathDB" id="FungiDB:SDRG_03046"/>
<dbReference type="CDD" id="cd02257">
    <property type="entry name" value="Peptidase_C19"/>
    <property type="match status" value="1"/>
</dbReference>
<proteinExistence type="predicted"/>
<dbReference type="PROSITE" id="PS00972">
    <property type="entry name" value="USP_1"/>
    <property type="match status" value="1"/>
</dbReference>
<dbReference type="GO" id="GO:0005829">
    <property type="term" value="C:cytosol"/>
    <property type="evidence" value="ECO:0007669"/>
    <property type="project" value="TreeGrafter"/>
</dbReference>
<dbReference type="OMA" id="WMRTETR"/>
<dbReference type="InterPro" id="IPR001394">
    <property type="entry name" value="Peptidase_C19_UCH"/>
</dbReference>
<dbReference type="eggNOG" id="KOG1864">
    <property type="taxonomic scope" value="Eukaryota"/>
</dbReference>
<dbReference type="Pfam" id="PF00443">
    <property type="entry name" value="UCH"/>
    <property type="match status" value="1"/>
</dbReference>
<protein>
    <recommendedName>
        <fullName evidence="1">USP domain-containing protein</fullName>
    </recommendedName>
</protein>
<dbReference type="STRING" id="1156394.T0S3J0"/>
<dbReference type="InterPro" id="IPR028889">
    <property type="entry name" value="USP"/>
</dbReference>
<organism evidence="2 3">
    <name type="scientific">Saprolegnia diclina (strain VS20)</name>
    <dbReference type="NCBI Taxonomy" id="1156394"/>
    <lineage>
        <taxon>Eukaryota</taxon>
        <taxon>Sar</taxon>
        <taxon>Stramenopiles</taxon>
        <taxon>Oomycota</taxon>
        <taxon>Saprolegniomycetes</taxon>
        <taxon>Saprolegniales</taxon>
        <taxon>Saprolegniaceae</taxon>
        <taxon>Saprolegnia</taxon>
    </lineage>
</organism>
<keyword evidence="3" id="KW-1185">Reference proteome</keyword>
<gene>
    <name evidence="2" type="ORF">SDRG_03046</name>
</gene>
<dbReference type="SUPFAM" id="SSF54001">
    <property type="entry name" value="Cysteine proteinases"/>
    <property type="match status" value="1"/>
</dbReference>
<dbReference type="GO" id="GO:0016579">
    <property type="term" value="P:protein deubiquitination"/>
    <property type="evidence" value="ECO:0007669"/>
    <property type="project" value="InterPro"/>
</dbReference>
<dbReference type="InParanoid" id="T0S3J0"/>
<dbReference type="Gene3D" id="3.90.70.10">
    <property type="entry name" value="Cysteine proteinases"/>
    <property type="match status" value="1"/>
</dbReference>
<dbReference type="GO" id="GO:0005634">
    <property type="term" value="C:nucleus"/>
    <property type="evidence" value="ECO:0007669"/>
    <property type="project" value="TreeGrafter"/>
</dbReference>
<evidence type="ECO:0000259" key="1">
    <source>
        <dbReference type="PROSITE" id="PS50235"/>
    </source>
</evidence>
<evidence type="ECO:0000313" key="2">
    <source>
        <dbReference type="EMBL" id="EQC39613.1"/>
    </source>
</evidence>
<dbReference type="PANTHER" id="PTHR24006:SF908">
    <property type="entry name" value="DEUBIQUITINATING APOPTOTIC INHIBITOR, ISOFORM A"/>
    <property type="match status" value="1"/>
</dbReference>